<evidence type="ECO:0000313" key="7">
    <source>
        <dbReference type="EMBL" id="OMG92281.1"/>
    </source>
</evidence>
<evidence type="ECO:0000256" key="4">
    <source>
        <dbReference type="ARBA" id="ARBA00022763"/>
    </source>
</evidence>
<protein>
    <recommendedName>
        <fullName evidence="3">DNA-3-methyladenine glycosylase II</fullName>
        <ecNumber evidence="3">3.2.2.21</ecNumber>
    </recommendedName>
</protein>
<dbReference type="PANTHER" id="PTHR43003">
    <property type="entry name" value="DNA-3-METHYLADENINE GLYCOSYLASE"/>
    <property type="match status" value="1"/>
</dbReference>
<dbReference type="GO" id="GO:0006307">
    <property type="term" value="P:DNA alkylation repair"/>
    <property type="evidence" value="ECO:0007669"/>
    <property type="project" value="TreeGrafter"/>
</dbReference>
<keyword evidence="5" id="KW-0234">DNA repair</keyword>
<evidence type="ECO:0000259" key="6">
    <source>
        <dbReference type="SMART" id="SM00478"/>
    </source>
</evidence>
<reference evidence="7 8" key="1">
    <citation type="submission" date="2016-09" db="EMBL/GenBank/DDBJ databases">
        <title>Phylogenomics of Achromobacter.</title>
        <authorList>
            <person name="Jeukens J."/>
            <person name="Freschi L."/>
            <person name="Vincent A.T."/>
            <person name="Emond-Rheault J.-G."/>
            <person name="Kukavica-Ibrulj I."/>
            <person name="Charette S.J."/>
            <person name="Levesque R.C."/>
        </authorList>
    </citation>
    <scope>NUCLEOTIDE SEQUENCE [LARGE SCALE GENOMIC DNA]</scope>
    <source>
        <strain evidence="7 8">AUS488</strain>
    </source>
</reference>
<dbReference type="Gene3D" id="1.10.340.30">
    <property type="entry name" value="Hypothetical protein, domain 2"/>
    <property type="match status" value="1"/>
</dbReference>
<evidence type="ECO:0000256" key="3">
    <source>
        <dbReference type="ARBA" id="ARBA00012000"/>
    </source>
</evidence>
<evidence type="ECO:0000256" key="1">
    <source>
        <dbReference type="ARBA" id="ARBA00000086"/>
    </source>
</evidence>
<proteinExistence type="inferred from homology"/>
<dbReference type="Proteomes" id="UP000187251">
    <property type="component" value="Unassembled WGS sequence"/>
</dbReference>
<dbReference type="Gene3D" id="1.10.1670.40">
    <property type="match status" value="1"/>
</dbReference>
<evidence type="ECO:0000256" key="2">
    <source>
        <dbReference type="ARBA" id="ARBA00010817"/>
    </source>
</evidence>
<dbReference type="EC" id="3.2.2.21" evidence="3"/>
<sequence>MTPPTSLPKRARPAPRQATAAADDVAALYARAARHLAALDADWAGHVAAIGPCRHASRPARDPYEALVRAIAYQQLHARAGDAILGRLLALYPGQAFPAPRTLLDTDPQVQRACGFSASKLATIRGIAQAALDGLIPARDEALAMSDEALVERLVALRGVGRWTVEMLLIYTLERMDILPVDDFGVREGYRRLKRLDKAPSPAQMRAIGEAFSPYRTIAAWYLWRMPATPSPAAP</sequence>
<name>A0A1R1JYL5_ALCXX</name>
<dbReference type="GO" id="GO:0043916">
    <property type="term" value="F:DNA-7-methylguanine glycosylase activity"/>
    <property type="evidence" value="ECO:0007669"/>
    <property type="project" value="TreeGrafter"/>
</dbReference>
<dbReference type="GO" id="GO:0032993">
    <property type="term" value="C:protein-DNA complex"/>
    <property type="evidence" value="ECO:0007669"/>
    <property type="project" value="TreeGrafter"/>
</dbReference>
<evidence type="ECO:0000313" key="8">
    <source>
        <dbReference type="Proteomes" id="UP000187251"/>
    </source>
</evidence>
<dbReference type="AlphaFoldDB" id="A0A1R1JYL5"/>
<dbReference type="SMART" id="SM00478">
    <property type="entry name" value="ENDO3c"/>
    <property type="match status" value="1"/>
</dbReference>
<comment type="similarity">
    <text evidence="2">Belongs to the alkylbase DNA glycosidase AlkA family.</text>
</comment>
<keyword evidence="4" id="KW-0227">DNA damage</keyword>
<accession>A0A1R1JYL5</accession>
<dbReference type="Pfam" id="PF00730">
    <property type="entry name" value="HhH-GPD"/>
    <property type="match status" value="1"/>
</dbReference>
<dbReference type="GO" id="GO:0006285">
    <property type="term" value="P:base-excision repair, AP site formation"/>
    <property type="evidence" value="ECO:0007669"/>
    <property type="project" value="TreeGrafter"/>
</dbReference>
<dbReference type="InterPro" id="IPR051912">
    <property type="entry name" value="Alkylbase_DNA_Glycosylase/TA"/>
</dbReference>
<dbReference type="FunFam" id="1.10.340.30:FF:000004">
    <property type="entry name" value="DNA-3-methyladenine glycosylase II"/>
    <property type="match status" value="1"/>
</dbReference>
<dbReference type="CDD" id="cd00056">
    <property type="entry name" value="ENDO3c"/>
    <property type="match status" value="1"/>
</dbReference>
<dbReference type="EMBL" id="MJMN01000002">
    <property type="protein sequence ID" value="OMG92281.1"/>
    <property type="molecule type" value="Genomic_DNA"/>
</dbReference>
<dbReference type="OrthoDB" id="9811249at2"/>
<dbReference type="SUPFAM" id="SSF48150">
    <property type="entry name" value="DNA-glycosylase"/>
    <property type="match status" value="1"/>
</dbReference>
<dbReference type="GO" id="GO:0008725">
    <property type="term" value="F:DNA-3-methyladenine glycosylase activity"/>
    <property type="evidence" value="ECO:0007669"/>
    <property type="project" value="TreeGrafter"/>
</dbReference>
<comment type="catalytic activity">
    <reaction evidence="1">
        <text>Hydrolysis of alkylated DNA, releasing 3-methyladenine, 3-methylguanine, 7-methylguanine and 7-methyladenine.</text>
        <dbReference type="EC" id="3.2.2.21"/>
    </reaction>
</comment>
<gene>
    <name evidence="7" type="ORF">BIZ92_06150</name>
</gene>
<comment type="caution">
    <text evidence="7">The sequence shown here is derived from an EMBL/GenBank/DDBJ whole genome shotgun (WGS) entry which is preliminary data.</text>
</comment>
<evidence type="ECO:0000256" key="5">
    <source>
        <dbReference type="ARBA" id="ARBA00023204"/>
    </source>
</evidence>
<feature type="domain" description="HhH-GPD" evidence="6">
    <location>
        <begin position="72"/>
        <end position="228"/>
    </location>
</feature>
<dbReference type="RefSeq" id="WP_076409025.1">
    <property type="nucleotide sequence ID" value="NZ_AP028040.1"/>
</dbReference>
<organism evidence="7 8">
    <name type="scientific">Alcaligenes xylosoxydans xylosoxydans</name>
    <name type="common">Achromobacter xylosoxidans</name>
    <dbReference type="NCBI Taxonomy" id="85698"/>
    <lineage>
        <taxon>Bacteria</taxon>
        <taxon>Pseudomonadati</taxon>
        <taxon>Pseudomonadota</taxon>
        <taxon>Betaproteobacteria</taxon>
        <taxon>Burkholderiales</taxon>
        <taxon>Alcaligenaceae</taxon>
        <taxon>Achromobacter</taxon>
    </lineage>
</organism>
<dbReference type="GO" id="GO:0032131">
    <property type="term" value="F:alkylated DNA binding"/>
    <property type="evidence" value="ECO:0007669"/>
    <property type="project" value="TreeGrafter"/>
</dbReference>
<dbReference type="PANTHER" id="PTHR43003:SF5">
    <property type="entry name" value="DNA-3-METHYLADENINE GLYCOSYLASE"/>
    <property type="match status" value="1"/>
</dbReference>
<dbReference type="InterPro" id="IPR011257">
    <property type="entry name" value="DNA_glycosylase"/>
</dbReference>
<dbReference type="InterPro" id="IPR003265">
    <property type="entry name" value="HhH-GPD_domain"/>
</dbReference>